<reference evidence="1" key="1">
    <citation type="submission" date="2021-06" db="EMBL/GenBank/DDBJ databases">
        <authorList>
            <person name="Kallberg Y."/>
            <person name="Tangrot J."/>
            <person name="Rosling A."/>
        </authorList>
    </citation>
    <scope>NUCLEOTIDE SEQUENCE</scope>
    <source>
        <strain evidence="1">CL551</strain>
    </source>
</reference>
<protein>
    <submittedName>
        <fullName evidence="1">3172_t:CDS:1</fullName>
    </submittedName>
</protein>
<organism evidence="1 2">
    <name type="scientific">Acaulospora morrowiae</name>
    <dbReference type="NCBI Taxonomy" id="94023"/>
    <lineage>
        <taxon>Eukaryota</taxon>
        <taxon>Fungi</taxon>
        <taxon>Fungi incertae sedis</taxon>
        <taxon>Mucoromycota</taxon>
        <taxon>Glomeromycotina</taxon>
        <taxon>Glomeromycetes</taxon>
        <taxon>Diversisporales</taxon>
        <taxon>Acaulosporaceae</taxon>
        <taxon>Acaulospora</taxon>
    </lineage>
</organism>
<evidence type="ECO:0000313" key="2">
    <source>
        <dbReference type="Proteomes" id="UP000789342"/>
    </source>
</evidence>
<sequence length="139" mass="15485">MTSESGSAKPLERTGRIFDTQTLGTWNSIVSYRQPYYYAGPLGKSYGSPIKLQETQMWGPQIQLLPALGITVTRRSINKQARGHGTRPVHLLTNGSGADVHGCFEILNVQTLQFFELMMARIVCYQHGNITFAPDILIN</sequence>
<proteinExistence type="predicted"/>
<name>A0A9N9CRB2_9GLOM</name>
<gene>
    <name evidence="1" type="ORF">AMORRO_LOCUS8275</name>
</gene>
<accession>A0A9N9CRB2</accession>
<comment type="caution">
    <text evidence="1">The sequence shown here is derived from an EMBL/GenBank/DDBJ whole genome shotgun (WGS) entry which is preliminary data.</text>
</comment>
<keyword evidence="2" id="KW-1185">Reference proteome</keyword>
<evidence type="ECO:0000313" key="1">
    <source>
        <dbReference type="EMBL" id="CAG8612303.1"/>
    </source>
</evidence>
<dbReference type="AlphaFoldDB" id="A0A9N9CRB2"/>
<dbReference type="EMBL" id="CAJVPV010006908">
    <property type="protein sequence ID" value="CAG8612303.1"/>
    <property type="molecule type" value="Genomic_DNA"/>
</dbReference>
<dbReference type="Proteomes" id="UP000789342">
    <property type="component" value="Unassembled WGS sequence"/>
</dbReference>